<reference evidence="2 3" key="1">
    <citation type="submission" date="2020-08" db="EMBL/GenBank/DDBJ databases">
        <title>Genomic Encyclopedia of Type Strains, Phase IV (KMG-IV): sequencing the most valuable type-strain genomes for metagenomic binning, comparative biology and taxonomic classification.</title>
        <authorList>
            <person name="Goeker M."/>
        </authorList>
    </citation>
    <scope>NUCLEOTIDE SEQUENCE [LARGE SCALE GENOMIC DNA]</scope>
    <source>
        <strain evidence="2 3">DSM 23240</strain>
    </source>
</reference>
<accession>A0A840RUZ2</accession>
<evidence type="ECO:0000313" key="3">
    <source>
        <dbReference type="Proteomes" id="UP000571084"/>
    </source>
</evidence>
<evidence type="ECO:0000256" key="1">
    <source>
        <dbReference type="SAM" id="SignalP"/>
    </source>
</evidence>
<feature type="signal peptide" evidence="1">
    <location>
        <begin position="1"/>
        <end position="21"/>
    </location>
</feature>
<dbReference type="Proteomes" id="UP000571084">
    <property type="component" value="Unassembled WGS sequence"/>
</dbReference>
<name>A0A840RUZ2_9BURK</name>
<protein>
    <submittedName>
        <fullName evidence="2">Competence protein ComEA</fullName>
    </submittedName>
</protein>
<dbReference type="GO" id="GO:0015627">
    <property type="term" value="C:type II protein secretion system complex"/>
    <property type="evidence" value="ECO:0007669"/>
    <property type="project" value="TreeGrafter"/>
</dbReference>
<dbReference type="SUPFAM" id="SSF47781">
    <property type="entry name" value="RuvA domain 2-like"/>
    <property type="match status" value="1"/>
</dbReference>
<keyword evidence="1" id="KW-0732">Signal</keyword>
<gene>
    <name evidence="2" type="ORF">HNR39_002165</name>
</gene>
<dbReference type="GO" id="GO:0015628">
    <property type="term" value="P:protein secretion by the type II secretion system"/>
    <property type="evidence" value="ECO:0007669"/>
    <property type="project" value="TreeGrafter"/>
</dbReference>
<dbReference type="PANTHER" id="PTHR21180">
    <property type="entry name" value="ENDONUCLEASE/EXONUCLEASE/PHOSPHATASE FAMILY DOMAIN-CONTAINING PROTEIN 1"/>
    <property type="match status" value="1"/>
</dbReference>
<keyword evidence="3" id="KW-1185">Reference proteome</keyword>
<dbReference type="EMBL" id="JACHHQ010000004">
    <property type="protein sequence ID" value="MBB5200330.1"/>
    <property type="molecule type" value="Genomic_DNA"/>
</dbReference>
<feature type="chain" id="PRO_5032670162" evidence="1">
    <location>
        <begin position="22"/>
        <end position="113"/>
    </location>
</feature>
<proteinExistence type="predicted"/>
<dbReference type="PANTHER" id="PTHR21180:SF32">
    <property type="entry name" value="ENDONUCLEASE_EXONUCLEASE_PHOSPHATASE FAMILY DOMAIN-CONTAINING PROTEIN 1"/>
    <property type="match status" value="1"/>
</dbReference>
<organism evidence="2 3">
    <name type="scientific">Glaciimonas immobilis</name>
    <dbReference type="NCBI Taxonomy" id="728004"/>
    <lineage>
        <taxon>Bacteria</taxon>
        <taxon>Pseudomonadati</taxon>
        <taxon>Pseudomonadota</taxon>
        <taxon>Betaproteobacteria</taxon>
        <taxon>Burkholderiales</taxon>
        <taxon>Oxalobacteraceae</taxon>
        <taxon>Glaciimonas</taxon>
    </lineage>
</organism>
<comment type="caution">
    <text evidence="2">The sequence shown here is derived from an EMBL/GenBank/DDBJ whole genome shotgun (WGS) entry which is preliminary data.</text>
</comment>
<evidence type="ECO:0000313" key="2">
    <source>
        <dbReference type="EMBL" id="MBB5200330.1"/>
    </source>
</evidence>
<dbReference type="Pfam" id="PF12836">
    <property type="entry name" value="HHH_3"/>
    <property type="match status" value="1"/>
</dbReference>
<dbReference type="InterPro" id="IPR051675">
    <property type="entry name" value="Endo/Exo/Phosphatase_dom_1"/>
</dbReference>
<dbReference type="InterPro" id="IPR010994">
    <property type="entry name" value="RuvA_2-like"/>
</dbReference>
<dbReference type="RefSeq" id="WP_168051637.1">
    <property type="nucleotide sequence ID" value="NZ_JAAOZT010000001.1"/>
</dbReference>
<dbReference type="Gene3D" id="1.10.150.320">
    <property type="entry name" value="Photosystem II 12 kDa extrinsic protein"/>
    <property type="match status" value="1"/>
</dbReference>
<sequence>MLKKLHYITAILVATMGLAFAQVDVNKADKAGLDSVKGVGPATSKRILDERTKGGNFKDWSDFEKRVKGVNAKSAVRLSKAGLQVNGQAKSNVPVKAPVSAESKKEVVKVPVK</sequence>
<dbReference type="AlphaFoldDB" id="A0A840RUZ2"/>